<accession>A0A2A4GUI7</accession>
<dbReference type="EMBL" id="MWUU01000019">
    <property type="protein sequence ID" value="PCF54104.1"/>
    <property type="molecule type" value="Genomic_DNA"/>
</dbReference>
<comment type="caution">
    <text evidence="1">The sequence shown here is derived from an EMBL/GenBank/DDBJ whole genome shotgun (WGS) entry which is preliminary data.</text>
</comment>
<proteinExistence type="predicted"/>
<name>A0A2A4GUI7_9STAP</name>
<evidence type="ECO:0008006" key="3">
    <source>
        <dbReference type="Google" id="ProtNLM"/>
    </source>
</evidence>
<dbReference type="Proteomes" id="UP000218335">
    <property type="component" value="Unassembled WGS sequence"/>
</dbReference>
<organism evidence="1 2">
    <name type="scientific">Staphylococcus delphini</name>
    <dbReference type="NCBI Taxonomy" id="53344"/>
    <lineage>
        <taxon>Bacteria</taxon>
        <taxon>Bacillati</taxon>
        <taxon>Bacillota</taxon>
        <taxon>Bacilli</taxon>
        <taxon>Bacillales</taxon>
        <taxon>Staphylococcaceae</taxon>
        <taxon>Staphylococcus</taxon>
        <taxon>Staphylococcus intermedius group</taxon>
    </lineage>
</organism>
<dbReference type="AlphaFoldDB" id="A0A2A4GUI7"/>
<dbReference type="InterPro" id="IPR006448">
    <property type="entry name" value="Phage_term_ssu_P27"/>
</dbReference>
<reference evidence="1 2" key="1">
    <citation type="journal article" date="2017" name="PLoS ONE">
        <title>Development of a real-time PCR for detection of Staphylococcus pseudintermedius using a novel automated comparison of whole-genome sequences.</title>
        <authorList>
            <person name="Verstappen K.M."/>
            <person name="Huijbregts L."/>
            <person name="Spaninks M."/>
            <person name="Wagenaar J.A."/>
            <person name="Fluit A.C."/>
            <person name="Duim B."/>
        </authorList>
    </citation>
    <scope>NUCLEOTIDE SEQUENCE [LARGE SCALE GENOMIC DNA]</scope>
    <source>
        <strain evidence="1 2">215070706401-1</strain>
    </source>
</reference>
<dbReference type="Pfam" id="PF05119">
    <property type="entry name" value="Terminase_4"/>
    <property type="match status" value="1"/>
</dbReference>
<sequence>MKKRSYLQDSLTKNQLKRIEATEKRLMSVIDIENDMEVEKVERYSNLLRLFYALDTSIDEMGPMSHIKNGSQEYIKQNPAIAEKNRVNSALLSLEKSFQLDKRAEERRKLEAQKGPELT</sequence>
<evidence type="ECO:0000313" key="2">
    <source>
        <dbReference type="Proteomes" id="UP000218335"/>
    </source>
</evidence>
<dbReference type="RefSeq" id="WP_096556197.1">
    <property type="nucleotide sequence ID" value="NZ_MWRN01000007.1"/>
</dbReference>
<gene>
    <name evidence="1" type="ORF">B5C08_11635</name>
</gene>
<evidence type="ECO:0000313" key="1">
    <source>
        <dbReference type="EMBL" id="PCF54104.1"/>
    </source>
</evidence>
<protein>
    <recommendedName>
        <fullName evidence="3">Terminase</fullName>
    </recommendedName>
</protein>